<dbReference type="Pfam" id="PF13411">
    <property type="entry name" value="MerR_1"/>
    <property type="match status" value="1"/>
</dbReference>
<evidence type="ECO:0000313" key="6">
    <source>
        <dbReference type="EMBL" id="SHF08310.1"/>
    </source>
</evidence>
<feature type="domain" description="HTH merR-type" evidence="5">
    <location>
        <begin position="1"/>
        <end position="68"/>
    </location>
</feature>
<dbReference type="CDD" id="cd00592">
    <property type="entry name" value="HTH_MerR-like"/>
    <property type="match status" value="1"/>
</dbReference>
<dbReference type="SUPFAM" id="SSF46955">
    <property type="entry name" value="Putative DNA-binding domain"/>
    <property type="match status" value="1"/>
</dbReference>
<name>A0A1M4YRC0_9CLOT</name>
<accession>A0A1M4YRC0</accession>
<dbReference type="GO" id="GO:0003700">
    <property type="term" value="F:DNA-binding transcription factor activity"/>
    <property type="evidence" value="ECO:0007669"/>
    <property type="project" value="InterPro"/>
</dbReference>
<evidence type="ECO:0000256" key="2">
    <source>
        <dbReference type="ARBA" id="ARBA00023015"/>
    </source>
</evidence>
<keyword evidence="4" id="KW-0804">Transcription</keyword>
<dbReference type="InterPro" id="IPR047057">
    <property type="entry name" value="MerR_fam"/>
</dbReference>
<dbReference type="Gene3D" id="1.10.1660.10">
    <property type="match status" value="1"/>
</dbReference>
<evidence type="ECO:0000256" key="4">
    <source>
        <dbReference type="ARBA" id="ARBA00023163"/>
    </source>
</evidence>
<keyword evidence="2" id="KW-0805">Transcription regulation</keyword>
<evidence type="ECO:0000256" key="1">
    <source>
        <dbReference type="ARBA" id="ARBA00022491"/>
    </source>
</evidence>
<keyword evidence="3 6" id="KW-0238">DNA-binding</keyword>
<dbReference type="Proteomes" id="UP000184423">
    <property type="component" value="Unassembled WGS sequence"/>
</dbReference>
<dbReference type="PROSITE" id="PS50937">
    <property type="entry name" value="HTH_MERR_2"/>
    <property type="match status" value="1"/>
</dbReference>
<dbReference type="InterPro" id="IPR009061">
    <property type="entry name" value="DNA-bd_dom_put_sf"/>
</dbReference>
<evidence type="ECO:0000259" key="5">
    <source>
        <dbReference type="PROSITE" id="PS50937"/>
    </source>
</evidence>
<dbReference type="EMBL" id="FQVG01000033">
    <property type="protein sequence ID" value="SHF08310.1"/>
    <property type="molecule type" value="Genomic_DNA"/>
</dbReference>
<keyword evidence="7" id="KW-1185">Reference proteome</keyword>
<dbReference type="GO" id="GO:0003677">
    <property type="term" value="F:DNA binding"/>
    <property type="evidence" value="ECO:0007669"/>
    <property type="project" value="UniProtKB-KW"/>
</dbReference>
<keyword evidence="1" id="KW-0678">Repressor</keyword>
<dbReference type="PANTHER" id="PTHR30204:SF69">
    <property type="entry name" value="MERR-FAMILY TRANSCRIPTIONAL REGULATOR"/>
    <property type="match status" value="1"/>
</dbReference>
<dbReference type="PANTHER" id="PTHR30204">
    <property type="entry name" value="REDOX-CYCLING DRUG-SENSING TRANSCRIPTIONAL ACTIVATOR SOXR"/>
    <property type="match status" value="1"/>
</dbReference>
<organism evidence="6 7">
    <name type="scientific">Caloramator proteoclasticus DSM 10124</name>
    <dbReference type="NCBI Taxonomy" id="1121262"/>
    <lineage>
        <taxon>Bacteria</taxon>
        <taxon>Bacillati</taxon>
        <taxon>Bacillota</taxon>
        <taxon>Clostridia</taxon>
        <taxon>Eubacteriales</taxon>
        <taxon>Clostridiaceae</taxon>
        <taxon>Caloramator</taxon>
    </lineage>
</organism>
<protein>
    <submittedName>
        <fullName evidence="6">DNA-binding transcriptional regulator, MerR family</fullName>
    </submittedName>
</protein>
<evidence type="ECO:0000313" key="7">
    <source>
        <dbReference type="Proteomes" id="UP000184423"/>
    </source>
</evidence>
<reference evidence="7" key="1">
    <citation type="submission" date="2016-11" db="EMBL/GenBank/DDBJ databases">
        <authorList>
            <person name="Varghese N."/>
            <person name="Submissions S."/>
        </authorList>
    </citation>
    <scope>NUCLEOTIDE SEQUENCE [LARGE SCALE GENOMIC DNA]</scope>
    <source>
        <strain evidence="7">DSM 10124</strain>
    </source>
</reference>
<gene>
    <name evidence="6" type="ORF">SAMN02746091_01730</name>
</gene>
<sequence>MYIKEVCKECKLTKKAIEYYEQQGLISPAIEDNGYRNYTEDDVFILKEIGVLRKIGFSVGDIKDILGSTNKTATLEKYRYKMELEIEKSLAKKKCLEDLIRDYDINQAMKYIEENIEKNFTIREKLLQSFPGSFGLYLSIHFGPFLNEKIDTPEKEEAYKKIIEYLDTVINLDFPTELEEFLIQGLQEMKEEDMQRINKTIMDLIENTDEYLEQNKEDIVKYLEIRNTDEYKNSLGYKMQKLLLEFQQQSGYYDIFIENFKILSDSYREYFEKLQVANEKFLNNYNIQVENYYK</sequence>
<dbReference type="AlphaFoldDB" id="A0A1M4YRC0"/>
<evidence type="ECO:0000256" key="3">
    <source>
        <dbReference type="ARBA" id="ARBA00023125"/>
    </source>
</evidence>
<dbReference type="RefSeq" id="WP_073249054.1">
    <property type="nucleotide sequence ID" value="NZ_FQVG01000033.1"/>
</dbReference>
<dbReference type="InterPro" id="IPR000551">
    <property type="entry name" value="MerR-type_HTH_dom"/>
</dbReference>
<proteinExistence type="predicted"/>
<dbReference type="SMART" id="SM00422">
    <property type="entry name" value="HTH_MERR"/>
    <property type="match status" value="1"/>
</dbReference>